<reference evidence="2" key="1">
    <citation type="submission" date="2022-10" db="EMBL/GenBank/DDBJ databases">
        <title>Tapping the CABI collections for fungal endophytes: first genome assemblies for Collariella, Neodidymelliopsis, Ascochyta clinopodiicola, Didymella pomorum, Didymosphaeria variabile, Neocosmospora piperis and Neocucurbitaria cava.</title>
        <authorList>
            <person name="Hill R."/>
        </authorList>
    </citation>
    <scope>NUCLEOTIDE SEQUENCE</scope>
    <source>
        <strain evidence="2">IMI 366586</strain>
    </source>
</reference>
<name>A0A9W8W6P8_9HYPO</name>
<accession>A0A9W8W6P8</accession>
<evidence type="ECO:0000256" key="1">
    <source>
        <dbReference type="SAM" id="Phobius"/>
    </source>
</evidence>
<dbReference type="AlphaFoldDB" id="A0A9W8W6P8"/>
<dbReference type="Proteomes" id="UP001140502">
    <property type="component" value="Unassembled WGS sequence"/>
</dbReference>
<gene>
    <name evidence="2" type="ORF">N0V84_009235</name>
</gene>
<keyword evidence="1" id="KW-1133">Transmembrane helix</keyword>
<keyword evidence="3" id="KW-1185">Reference proteome</keyword>
<feature type="transmembrane region" description="Helical" evidence="1">
    <location>
        <begin position="102"/>
        <end position="122"/>
    </location>
</feature>
<organism evidence="2 3">
    <name type="scientific">Fusarium piperis</name>
    <dbReference type="NCBI Taxonomy" id="1435070"/>
    <lineage>
        <taxon>Eukaryota</taxon>
        <taxon>Fungi</taxon>
        <taxon>Dikarya</taxon>
        <taxon>Ascomycota</taxon>
        <taxon>Pezizomycotina</taxon>
        <taxon>Sordariomycetes</taxon>
        <taxon>Hypocreomycetidae</taxon>
        <taxon>Hypocreales</taxon>
        <taxon>Nectriaceae</taxon>
        <taxon>Fusarium</taxon>
        <taxon>Fusarium solani species complex</taxon>
    </lineage>
</organism>
<dbReference type="OrthoDB" id="408511at2759"/>
<keyword evidence="1" id="KW-0812">Transmembrane</keyword>
<comment type="caution">
    <text evidence="2">The sequence shown here is derived from an EMBL/GenBank/DDBJ whole genome shotgun (WGS) entry which is preliminary data.</text>
</comment>
<proteinExistence type="predicted"/>
<keyword evidence="1" id="KW-0472">Membrane</keyword>
<evidence type="ECO:0000313" key="3">
    <source>
        <dbReference type="Proteomes" id="UP001140502"/>
    </source>
</evidence>
<sequence length="173" mass="19594">MEHSHADFAGKVDRVVARGISFALGKWKQLLLTYIFTGLVGFTLLFMQTEHEASLVKRSWGGFDERPMTEKCYRQERTAMLLNLFLGSLGVDQFYAHHWVLATFKLSLFVVSLAVVCMYLFFGRSISVFFIPFRSFVLSLLSIWVLVDQILWTVGGVYGTPGCPGGSSKGWQY</sequence>
<feature type="transmembrane region" description="Helical" evidence="1">
    <location>
        <begin position="31"/>
        <end position="49"/>
    </location>
</feature>
<dbReference type="EMBL" id="JAPEUR010000248">
    <property type="protein sequence ID" value="KAJ4313774.1"/>
    <property type="molecule type" value="Genomic_DNA"/>
</dbReference>
<protein>
    <submittedName>
        <fullName evidence="2">Uncharacterized protein</fullName>
    </submittedName>
</protein>
<feature type="transmembrane region" description="Helical" evidence="1">
    <location>
        <begin position="78"/>
        <end position="96"/>
    </location>
</feature>
<feature type="transmembrane region" description="Helical" evidence="1">
    <location>
        <begin position="129"/>
        <end position="147"/>
    </location>
</feature>
<evidence type="ECO:0000313" key="2">
    <source>
        <dbReference type="EMBL" id="KAJ4313774.1"/>
    </source>
</evidence>